<feature type="transmembrane region" description="Helical" evidence="1">
    <location>
        <begin position="6"/>
        <end position="22"/>
    </location>
</feature>
<dbReference type="eggNOG" id="ENOG5032SJW">
    <property type="taxonomic scope" value="Bacteria"/>
</dbReference>
<dbReference type="OrthoDB" id="1682150at2"/>
<gene>
    <name evidence="2" type="ordered locus">Clos_1619</name>
</gene>
<name>A8MFJ9_ALKOO</name>
<feature type="transmembrane region" description="Helical" evidence="1">
    <location>
        <begin position="106"/>
        <end position="127"/>
    </location>
</feature>
<proteinExistence type="predicted"/>
<evidence type="ECO:0000256" key="1">
    <source>
        <dbReference type="SAM" id="Phobius"/>
    </source>
</evidence>
<dbReference type="RefSeq" id="WP_012159474.1">
    <property type="nucleotide sequence ID" value="NC_009922.1"/>
</dbReference>
<dbReference type="Pfam" id="PF06686">
    <property type="entry name" value="SpoIIIAC"/>
    <property type="match status" value="2"/>
</dbReference>
<protein>
    <submittedName>
        <fullName evidence="2">Sporulation stage III protein AD</fullName>
    </submittedName>
</protein>
<keyword evidence="1" id="KW-0812">Transmembrane</keyword>
<reference evidence="3" key="1">
    <citation type="submission" date="2007-10" db="EMBL/GenBank/DDBJ databases">
        <title>Complete genome of Alkaliphilus oremlandii OhILAs.</title>
        <authorList>
            <person name="Copeland A."/>
            <person name="Lucas S."/>
            <person name="Lapidus A."/>
            <person name="Barry K."/>
            <person name="Detter J.C."/>
            <person name="Glavina del Rio T."/>
            <person name="Hammon N."/>
            <person name="Israni S."/>
            <person name="Dalin E."/>
            <person name="Tice H."/>
            <person name="Pitluck S."/>
            <person name="Chain P."/>
            <person name="Malfatti S."/>
            <person name="Shin M."/>
            <person name="Vergez L."/>
            <person name="Schmutz J."/>
            <person name="Larimer F."/>
            <person name="Land M."/>
            <person name="Hauser L."/>
            <person name="Kyrpides N."/>
            <person name="Mikhailova N."/>
            <person name="Stolz J.F."/>
            <person name="Dawson A."/>
            <person name="Fisher E."/>
            <person name="Crable B."/>
            <person name="Perera E."/>
            <person name="Lisak J."/>
            <person name="Ranganathan M."/>
            <person name="Basu P."/>
            <person name="Richardson P."/>
        </authorList>
    </citation>
    <scope>NUCLEOTIDE SEQUENCE [LARGE SCALE GENOMIC DNA]</scope>
    <source>
        <strain evidence="3">OhILAs</strain>
    </source>
</reference>
<feature type="transmembrane region" description="Helical" evidence="1">
    <location>
        <begin position="27"/>
        <end position="45"/>
    </location>
</feature>
<dbReference type="InterPro" id="IPR025664">
    <property type="entry name" value="Spore_III_AC/AD"/>
</dbReference>
<dbReference type="NCBIfam" id="TIGR02849">
    <property type="entry name" value="spore_III_AD"/>
    <property type="match status" value="1"/>
</dbReference>
<sequence>MEIFQIVAIGIVAAILSVLVKTERPEIGMFISLVVGVIIFLFIATRLQSVLQVLSQLSNKIQIDPIYLSTIFKIVGIAYIAEFGAQICKDAGEGVIASKIELAGKILIMVMAVPILISLMEIIINIVP</sequence>
<organism evidence="2 3">
    <name type="scientific">Alkaliphilus oremlandii (strain OhILAs)</name>
    <name type="common">Clostridium oremlandii (strain OhILAs)</name>
    <dbReference type="NCBI Taxonomy" id="350688"/>
    <lineage>
        <taxon>Bacteria</taxon>
        <taxon>Bacillati</taxon>
        <taxon>Bacillota</taxon>
        <taxon>Clostridia</taxon>
        <taxon>Peptostreptococcales</taxon>
        <taxon>Natronincolaceae</taxon>
        <taxon>Alkaliphilus</taxon>
    </lineage>
</organism>
<keyword evidence="1" id="KW-0472">Membrane</keyword>
<evidence type="ECO:0000313" key="3">
    <source>
        <dbReference type="Proteomes" id="UP000000269"/>
    </source>
</evidence>
<dbReference type="STRING" id="350688.Clos_1619"/>
<keyword evidence="3" id="KW-1185">Reference proteome</keyword>
<dbReference type="InterPro" id="IPR014211">
    <property type="entry name" value="Spore_III_AD"/>
</dbReference>
<accession>A8MFJ9</accession>
<keyword evidence="1" id="KW-1133">Transmembrane helix</keyword>
<dbReference type="KEGG" id="aoe:Clos_1619"/>
<dbReference type="EMBL" id="CP000853">
    <property type="protein sequence ID" value="ABW19162.1"/>
    <property type="molecule type" value="Genomic_DNA"/>
</dbReference>
<dbReference type="Proteomes" id="UP000000269">
    <property type="component" value="Chromosome"/>
</dbReference>
<evidence type="ECO:0000313" key="2">
    <source>
        <dbReference type="EMBL" id="ABW19162.1"/>
    </source>
</evidence>
<dbReference type="AlphaFoldDB" id="A8MFJ9"/>
<dbReference type="HOGENOM" id="CLU_159353_1_1_9"/>
<feature type="transmembrane region" description="Helical" evidence="1">
    <location>
        <begin position="65"/>
        <end position="85"/>
    </location>
</feature>